<evidence type="ECO:0000313" key="5">
    <source>
        <dbReference type="EMBL" id="TYA11417.1"/>
    </source>
</evidence>
<reference evidence="5 6" key="1">
    <citation type="submission" date="2019-08" db="EMBL/GenBank/DDBJ databases">
        <title>Genome sequencing of Paenibacillus faecis DSM 23593(T).</title>
        <authorList>
            <person name="Kook J.-K."/>
            <person name="Park S.-N."/>
            <person name="Lim Y.K."/>
        </authorList>
    </citation>
    <scope>NUCLEOTIDE SEQUENCE [LARGE SCALE GENOMIC DNA]</scope>
    <source>
        <strain evidence="5 6">DSM 23593</strain>
    </source>
</reference>
<keyword evidence="2" id="KW-0238">DNA-binding</keyword>
<dbReference type="PANTHER" id="PTHR43280:SF27">
    <property type="entry name" value="TRANSCRIPTIONAL REGULATOR MTLR"/>
    <property type="match status" value="1"/>
</dbReference>
<gene>
    <name evidence="5" type="ORF">FRY98_19920</name>
</gene>
<dbReference type="PROSITE" id="PS00041">
    <property type="entry name" value="HTH_ARAC_FAMILY_1"/>
    <property type="match status" value="1"/>
</dbReference>
<dbReference type="OrthoDB" id="2582835at2"/>
<dbReference type="RefSeq" id="WP_148455229.1">
    <property type="nucleotide sequence ID" value="NZ_VSDO01000004.1"/>
</dbReference>
<evidence type="ECO:0000259" key="4">
    <source>
        <dbReference type="PROSITE" id="PS01124"/>
    </source>
</evidence>
<dbReference type="Pfam" id="PF12833">
    <property type="entry name" value="HTH_18"/>
    <property type="match status" value="1"/>
</dbReference>
<keyword evidence="1" id="KW-0805">Transcription regulation</keyword>
<dbReference type="InterPro" id="IPR018062">
    <property type="entry name" value="HTH_AraC-typ_CS"/>
</dbReference>
<keyword evidence="6" id="KW-1185">Reference proteome</keyword>
<organism evidence="5 6">
    <name type="scientific">Paenibacillus faecis</name>
    <dbReference type="NCBI Taxonomy" id="862114"/>
    <lineage>
        <taxon>Bacteria</taxon>
        <taxon>Bacillati</taxon>
        <taxon>Bacillota</taxon>
        <taxon>Bacilli</taxon>
        <taxon>Bacillales</taxon>
        <taxon>Paenibacillaceae</taxon>
        <taxon>Paenibacillus</taxon>
    </lineage>
</organism>
<dbReference type="InterPro" id="IPR003313">
    <property type="entry name" value="AraC-bd"/>
</dbReference>
<protein>
    <submittedName>
        <fullName evidence="5">AraC family transcriptional regulator</fullName>
    </submittedName>
</protein>
<dbReference type="SMART" id="SM00342">
    <property type="entry name" value="HTH_ARAC"/>
    <property type="match status" value="1"/>
</dbReference>
<dbReference type="InterPro" id="IPR009057">
    <property type="entry name" value="Homeodomain-like_sf"/>
</dbReference>
<dbReference type="GO" id="GO:0043565">
    <property type="term" value="F:sequence-specific DNA binding"/>
    <property type="evidence" value="ECO:0007669"/>
    <property type="project" value="InterPro"/>
</dbReference>
<dbReference type="AlphaFoldDB" id="A0A5D0CRK7"/>
<dbReference type="EMBL" id="VSDO01000004">
    <property type="protein sequence ID" value="TYA11417.1"/>
    <property type="molecule type" value="Genomic_DNA"/>
</dbReference>
<dbReference type="Gene3D" id="1.10.10.60">
    <property type="entry name" value="Homeodomain-like"/>
    <property type="match status" value="2"/>
</dbReference>
<evidence type="ECO:0000256" key="2">
    <source>
        <dbReference type="ARBA" id="ARBA00023125"/>
    </source>
</evidence>
<name>A0A5D0CRK7_9BACL</name>
<dbReference type="SUPFAM" id="SSF51182">
    <property type="entry name" value="RmlC-like cupins"/>
    <property type="match status" value="1"/>
</dbReference>
<dbReference type="Proteomes" id="UP000325218">
    <property type="component" value="Unassembled WGS sequence"/>
</dbReference>
<dbReference type="SUPFAM" id="SSF46689">
    <property type="entry name" value="Homeodomain-like"/>
    <property type="match status" value="2"/>
</dbReference>
<sequence>MERGSLYRTGLMDGEYQPEFTAYYFKQWDELHMSFHRHDSTEIMYILSGVCRVEVRTPEHLSPVGKQLKKGEFILLDAGVPHRLIVEPNSPCRMLNIEFRFAPSSGRFPSLRQCLDGAGREVAAMLTRPFQYVVLRDPEEIYRTLKSLVLELDRQHAEEGEGDSAMVRLLFAELLISLSRLRDEHESGNHQEMDYYVKQCLGYLHENYDREIRVEDAAGIVNLHPGYLQRIFKLHTGETLMQYLTRLRMDKAAMLLLHTNIPVADIADYVGVGSRQYFHALFKKHMGVTPIEYRNSLHAQKDAPDTISEDF</sequence>
<comment type="caution">
    <text evidence="5">The sequence shown here is derived from an EMBL/GenBank/DDBJ whole genome shotgun (WGS) entry which is preliminary data.</text>
</comment>
<evidence type="ECO:0000313" key="6">
    <source>
        <dbReference type="Proteomes" id="UP000325218"/>
    </source>
</evidence>
<proteinExistence type="predicted"/>
<evidence type="ECO:0000256" key="1">
    <source>
        <dbReference type="ARBA" id="ARBA00023015"/>
    </source>
</evidence>
<dbReference type="PROSITE" id="PS01124">
    <property type="entry name" value="HTH_ARAC_FAMILY_2"/>
    <property type="match status" value="1"/>
</dbReference>
<dbReference type="InterPro" id="IPR014710">
    <property type="entry name" value="RmlC-like_jellyroll"/>
</dbReference>
<accession>A0A5D0CRK7</accession>
<feature type="domain" description="HTH araC/xylS-type" evidence="4">
    <location>
        <begin position="198"/>
        <end position="296"/>
    </location>
</feature>
<dbReference type="GO" id="GO:0003700">
    <property type="term" value="F:DNA-binding transcription factor activity"/>
    <property type="evidence" value="ECO:0007669"/>
    <property type="project" value="InterPro"/>
</dbReference>
<dbReference type="PANTHER" id="PTHR43280">
    <property type="entry name" value="ARAC-FAMILY TRANSCRIPTIONAL REGULATOR"/>
    <property type="match status" value="1"/>
</dbReference>
<dbReference type="InterPro" id="IPR018060">
    <property type="entry name" value="HTH_AraC"/>
</dbReference>
<dbReference type="CDD" id="cd02208">
    <property type="entry name" value="cupin_RmlC-like"/>
    <property type="match status" value="1"/>
</dbReference>
<dbReference type="Gene3D" id="2.60.120.10">
    <property type="entry name" value="Jelly Rolls"/>
    <property type="match status" value="1"/>
</dbReference>
<dbReference type="InterPro" id="IPR011051">
    <property type="entry name" value="RmlC_Cupin_sf"/>
</dbReference>
<keyword evidence="3" id="KW-0804">Transcription</keyword>
<evidence type="ECO:0000256" key="3">
    <source>
        <dbReference type="ARBA" id="ARBA00023163"/>
    </source>
</evidence>
<dbReference type="Pfam" id="PF02311">
    <property type="entry name" value="AraC_binding"/>
    <property type="match status" value="1"/>
</dbReference>